<dbReference type="GO" id="GO:0015074">
    <property type="term" value="P:DNA integration"/>
    <property type="evidence" value="ECO:0007669"/>
    <property type="project" value="InterPro"/>
</dbReference>
<evidence type="ECO:0008006" key="6">
    <source>
        <dbReference type="Google" id="ProtNLM"/>
    </source>
</evidence>
<keyword evidence="5" id="KW-1185">Reference proteome</keyword>
<dbReference type="GO" id="GO:0006310">
    <property type="term" value="P:DNA recombination"/>
    <property type="evidence" value="ECO:0007669"/>
    <property type="project" value="UniProtKB-KW"/>
</dbReference>
<dbReference type="SUPFAM" id="SSF47823">
    <property type="entry name" value="lambda integrase-like, N-terminal domain"/>
    <property type="match status" value="1"/>
</dbReference>
<reference evidence="4" key="2">
    <citation type="journal article" date="2019" name="IMA Fungus">
        <title>Genome sequencing and comparison of five Tilletia species to identify candidate genes for the detection of regulated species infecting wheat.</title>
        <authorList>
            <person name="Nguyen H.D.T."/>
            <person name="Sultana T."/>
            <person name="Kesanakurti P."/>
            <person name="Hambleton S."/>
        </authorList>
    </citation>
    <scope>NUCLEOTIDE SEQUENCE</scope>
    <source>
        <strain evidence="4">DAOMC 236426</strain>
    </source>
</reference>
<dbReference type="Gene3D" id="1.10.150.130">
    <property type="match status" value="1"/>
</dbReference>
<organism evidence="4 5">
    <name type="scientific">Tilletia controversa</name>
    <name type="common">dwarf bunt fungus</name>
    <dbReference type="NCBI Taxonomy" id="13291"/>
    <lineage>
        <taxon>Eukaryota</taxon>
        <taxon>Fungi</taxon>
        <taxon>Dikarya</taxon>
        <taxon>Basidiomycota</taxon>
        <taxon>Ustilaginomycotina</taxon>
        <taxon>Exobasidiomycetes</taxon>
        <taxon>Tilletiales</taxon>
        <taxon>Tilletiaceae</taxon>
        <taxon>Tilletia</taxon>
    </lineage>
</organism>
<dbReference type="GO" id="GO:0003677">
    <property type="term" value="F:DNA binding"/>
    <property type="evidence" value="ECO:0007669"/>
    <property type="project" value="UniProtKB-KW"/>
</dbReference>
<dbReference type="PANTHER" id="PTHR34605">
    <property type="entry name" value="PHAGE_INTEGRASE DOMAIN-CONTAINING PROTEIN"/>
    <property type="match status" value="1"/>
</dbReference>
<feature type="region of interest" description="Disordered" evidence="3">
    <location>
        <begin position="18"/>
        <end position="37"/>
    </location>
</feature>
<protein>
    <recommendedName>
        <fullName evidence="6">Tyr recombinase domain-containing protein</fullName>
    </recommendedName>
</protein>
<dbReference type="EMBL" id="LWDE02002179">
    <property type="protein sequence ID" value="KAE8238299.1"/>
    <property type="molecule type" value="Genomic_DNA"/>
</dbReference>
<gene>
    <name evidence="4" type="ORF">A4X06_0g8886</name>
</gene>
<name>A0A8X7MJ81_9BASI</name>
<proteinExistence type="predicted"/>
<dbReference type="InterPro" id="IPR013762">
    <property type="entry name" value="Integrase-like_cat_sf"/>
</dbReference>
<reference evidence="4" key="1">
    <citation type="submission" date="2016-04" db="EMBL/GenBank/DDBJ databases">
        <authorList>
            <person name="Nguyen H.D."/>
            <person name="Samba Siva P."/>
            <person name="Cullis J."/>
            <person name="Levesque C.A."/>
            <person name="Hambleton S."/>
        </authorList>
    </citation>
    <scope>NUCLEOTIDE SEQUENCE</scope>
    <source>
        <strain evidence="4">DAOMC 236426</strain>
    </source>
</reference>
<evidence type="ECO:0000256" key="1">
    <source>
        <dbReference type="ARBA" id="ARBA00023125"/>
    </source>
</evidence>
<sequence length="387" mass="42207">MSSWPLPRSLQTATVALPPTRPRLTTKQLPPSTDRPDVPAAQRLLAWVPPNRPPLPPFHDPVKVSEVMIASWAKSTLEGYAAAVLHWYAWATAVALPARLTFPIKSTELISFIASSSGIYHGNTISKWVSGLRAYHIIHGSSMDSKNEAVLQALRGTVRQTPASAIKPPRIPYTAAILIALRPAFRLAKPFDAAVWALLLAAFWGLARLGELTIPSQAAYSTRFHAPRERILGHKIHGLVHATISLPWTKTNAQGGQLVLSVQREPICPVLALRTHIRLNPEPPTAHIFSHGPKLLPMTRAAFTARVNQAAAQTQQPILSGHSLRIGGCTELLLRHVPLDAVRLAGRWSSDAWQKYIRRHVELIAPTLALSRPNADSALAMVGSLGP</sequence>
<evidence type="ECO:0000256" key="3">
    <source>
        <dbReference type="SAM" id="MobiDB-lite"/>
    </source>
</evidence>
<dbReference type="AlphaFoldDB" id="A0A8X7MJ81"/>
<accession>A0A8X7MJ81</accession>
<evidence type="ECO:0000313" key="5">
    <source>
        <dbReference type="Proteomes" id="UP000077684"/>
    </source>
</evidence>
<evidence type="ECO:0000256" key="2">
    <source>
        <dbReference type="ARBA" id="ARBA00023172"/>
    </source>
</evidence>
<dbReference type="PANTHER" id="PTHR34605:SF3">
    <property type="entry name" value="P CELL-TYPE AGGLUTINATION PROTEIN MAP4-LIKE-RELATED"/>
    <property type="match status" value="1"/>
</dbReference>
<evidence type="ECO:0000313" key="4">
    <source>
        <dbReference type="EMBL" id="KAE8238299.1"/>
    </source>
</evidence>
<dbReference type="Gene3D" id="1.10.443.10">
    <property type="entry name" value="Intergrase catalytic core"/>
    <property type="match status" value="1"/>
</dbReference>
<keyword evidence="2" id="KW-0233">DNA recombination</keyword>
<dbReference type="InterPro" id="IPR052925">
    <property type="entry name" value="Phage_Integrase-like_Recomb"/>
</dbReference>
<dbReference type="Proteomes" id="UP000077684">
    <property type="component" value="Unassembled WGS sequence"/>
</dbReference>
<dbReference type="InterPro" id="IPR011010">
    <property type="entry name" value="DNA_brk_join_enz"/>
</dbReference>
<keyword evidence="1" id="KW-0238">DNA-binding</keyword>
<dbReference type="InterPro" id="IPR010998">
    <property type="entry name" value="Integrase_recombinase_N"/>
</dbReference>
<comment type="caution">
    <text evidence="4">The sequence shown here is derived from an EMBL/GenBank/DDBJ whole genome shotgun (WGS) entry which is preliminary data.</text>
</comment>
<dbReference type="SUPFAM" id="SSF56349">
    <property type="entry name" value="DNA breaking-rejoining enzymes"/>
    <property type="match status" value="1"/>
</dbReference>